<dbReference type="InterPro" id="IPR050811">
    <property type="entry name" value="Phosphate_ABC_transporter"/>
</dbReference>
<keyword evidence="1 2" id="KW-0732">Signal</keyword>
<accession>A0ABP8U9V2</accession>
<protein>
    <submittedName>
        <fullName evidence="4">Substrate-binding domain-containing protein</fullName>
    </submittedName>
</protein>
<evidence type="ECO:0000256" key="2">
    <source>
        <dbReference type="SAM" id="SignalP"/>
    </source>
</evidence>
<feature type="domain" description="PBP" evidence="3">
    <location>
        <begin position="30"/>
        <end position="208"/>
    </location>
</feature>
<gene>
    <name evidence="4" type="ORF">GCM10023196_026060</name>
</gene>
<evidence type="ECO:0000313" key="4">
    <source>
        <dbReference type="EMBL" id="GAA4624724.1"/>
    </source>
</evidence>
<dbReference type="EMBL" id="BAABHK010000003">
    <property type="protein sequence ID" value="GAA4624724.1"/>
    <property type="molecule type" value="Genomic_DNA"/>
</dbReference>
<evidence type="ECO:0000313" key="5">
    <source>
        <dbReference type="Proteomes" id="UP001501442"/>
    </source>
</evidence>
<sequence length="352" mass="36076">MRISHKAAVIIGAVAMGLTFAASPAFADPPSAPATGDIVGTGSDTTQDVLNGLSAAYDATGPAAKLYSWDATPQPSTITPKSGCASINRPDGSGAGIAALNNDTAGCLDFARSSRPSNASETNLKFIPFAKDAVTYAGTSTTTSHVVNGLSIGDLKDIYLCNKTNWNQFGGADAPIVPILPNPNSGTRAFFLQQLGGGTAISPGACVINGFRSGTTTIIQENDARELTLALGSGQSADDAVLPFSVAKFIWYGRQTPVADQRGTAAAHSVKDSGGTVVNPINGTVPNESLNTGFTSTTLTRNVFNVVKLVGGAVPSKFAPIFNRTGYVCSTAGQNVVANYGFGKLPTLQCGY</sequence>
<dbReference type="InterPro" id="IPR024370">
    <property type="entry name" value="PBP_domain"/>
</dbReference>
<organism evidence="4 5">
    <name type="scientific">Actinoallomurus vinaceus</name>
    <dbReference type="NCBI Taxonomy" id="1080074"/>
    <lineage>
        <taxon>Bacteria</taxon>
        <taxon>Bacillati</taxon>
        <taxon>Actinomycetota</taxon>
        <taxon>Actinomycetes</taxon>
        <taxon>Streptosporangiales</taxon>
        <taxon>Thermomonosporaceae</taxon>
        <taxon>Actinoallomurus</taxon>
    </lineage>
</organism>
<dbReference type="PANTHER" id="PTHR30570">
    <property type="entry name" value="PERIPLASMIC PHOSPHATE BINDING COMPONENT OF PHOSPHATE ABC TRANSPORTER"/>
    <property type="match status" value="1"/>
</dbReference>
<evidence type="ECO:0000256" key="1">
    <source>
        <dbReference type="ARBA" id="ARBA00022729"/>
    </source>
</evidence>
<proteinExistence type="predicted"/>
<name>A0ABP8U9V2_9ACTN</name>
<dbReference type="Pfam" id="PF12849">
    <property type="entry name" value="PBP_like_2"/>
    <property type="match status" value="1"/>
</dbReference>
<dbReference type="RefSeq" id="WP_345430991.1">
    <property type="nucleotide sequence ID" value="NZ_BAABHK010000003.1"/>
</dbReference>
<keyword evidence="5" id="KW-1185">Reference proteome</keyword>
<feature type="signal peptide" evidence="2">
    <location>
        <begin position="1"/>
        <end position="27"/>
    </location>
</feature>
<dbReference type="PANTHER" id="PTHR30570:SF1">
    <property type="entry name" value="PHOSPHATE-BINDING PROTEIN PSTS"/>
    <property type="match status" value="1"/>
</dbReference>
<dbReference type="Gene3D" id="3.40.190.10">
    <property type="entry name" value="Periplasmic binding protein-like II"/>
    <property type="match status" value="1"/>
</dbReference>
<comment type="caution">
    <text evidence="4">The sequence shown here is derived from an EMBL/GenBank/DDBJ whole genome shotgun (WGS) entry which is preliminary data.</text>
</comment>
<feature type="chain" id="PRO_5045945587" evidence="2">
    <location>
        <begin position="28"/>
        <end position="352"/>
    </location>
</feature>
<reference evidence="5" key="1">
    <citation type="journal article" date="2019" name="Int. J. Syst. Evol. Microbiol.">
        <title>The Global Catalogue of Microorganisms (GCM) 10K type strain sequencing project: providing services to taxonomists for standard genome sequencing and annotation.</title>
        <authorList>
            <consortium name="The Broad Institute Genomics Platform"/>
            <consortium name="The Broad Institute Genome Sequencing Center for Infectious Disease"/>
            <person name="Wu L."/>
            <person name="Ma J."/>
        </authorList>
    </citation>
    <scope>NUCLEOTIDE SEQUENCE [LARGE SCALE GENOMIC DNA]</scope>
    <source>
        <strain evidence="5">JCM 17939</strain>
    </source>
</reference>
<evidence type="ECO:0000259" key="3">
    <source>
        <dbReference type="Pfam" id="PF12849"/>
    </source>
</evidence>
<dbReference type="SUPFAM" id="SSF53850">
    <property type="entry name" value="Periplasmic binding protein-like II"/>
    <property type="match status" value="1"/>
</dbReference>
<dbReference type="Proteomes" id="UP001501442">
    <property type="component" value="Unassembled WGS sequence"/>
</dbReference>